<feature type="non-terminal residue" evidence="1">
    <location>
        <position position="1"/>
    </location>
</feature>
<sequence>NIYYTLGNISPERRSSLNAIQLVAIINSKHLKQYGIDSILEVIMDDVSQLEQDGGYAFEIDRELRSFRGTIAYIVQ</sequence>
<proteinExistence type="predicted"/>
<dbReference type="EMBL" id="CACRXK020015045">
    <property type="protein sequence ID" value="CAB4027826.1"/>
    <property type="molecule type" value="Genomic_DNA"/>
</dbReference>
<feature type="non-terminal residue" evidence="1">
    <location>
        <position position="76"/>
    </location>
</feature>
<accession>A0A6S7J755</accession>
<keyword evidence="2" id="KW-1185">Reference proteome</keyword>
<dbReference type="Proteomes" id="UP001152795">
    <property type="component" value="Unassembled WGS sequence"/>
</dbReference>
<name>A0A6S7J755_PARCT</name>
<reference evidence="1" key="1">
    <citation type="submission" date="2020-04" db="EMBL/GenBank/DDBJ databases">
        <authorList>
            <person name="Alioto T."/>
            <person name="Alioto T."/>
            <person name="Gomez Garrido J."/>
        </authorList>
    </citation>
    <scope>NUCLEOTIDE SEQUENCE</scope>
    <source>
        <strain evidence="1">A484AB</strain>
    </source>
</reference>
<organism evidence="1 2">
    <name type="scientific">Paramuricea clavata</name>
    <name type="common">Red gorgonian</name>
    <name type="synonym">Violescent sea-whip</name>
    <dbReference type="NCBI Taxonomy" id="317549"/>
    <lineage>
        <taxon>Eukaryota</taxon>
        <taxon>Metazoa</taxon>
        <taxon>Cnidaria</taxon>
        <taxon>Anthozoa</taxon>
        <taxon>Octocorallia</taxon>
        <taxon>Malacalcyonacea</taxon>
        <taxon>Plexauridae</taxon>
        <taxon>Paramuricea</taxon>
    </lineage>
</organism>
<protein>
    <submittedName>
        <fullName evidence="1">Uncharacterized protein</fullName>
    </submittedName>
</protein>
<evidence type="ECO:0000313" key="2">
    <source>
        <dbReference type="Proteomes" id="UP001152795"/>
    </source>
</evidence>
<comment type="caution">
    <text evidence="1">The sequence shown here is derived from an EMBL/GenBank/DDBJ whole genome shotgun (WGS) entry which is preliminary data.</text>
</comment>
<dbReference type="OrthoDB" id="7699125at2759"/>
<dbReference type="AlphaFoldDB" id="A0A6S7J755"/>
<gene>
    <name evidence="1" type="ORF">PACLA_8A072207</name>
</gene>
<evidence type="ECO:0000313" key="1">
    <source>
        <dbReference type="EMBL" id="CAB4027826.1"/>
    </source>
</evidence>